<name>F6DQN2_DESRL</name>
<dbReference type="PRINTS" id="PR00038">
    <property type="entry name" value="HTHLUXR"/>
</dbReference>
<dbReference type="PROSITE" id="PS50043">
    <property type="entry name" value="HTH_LUXR_2"/>
    <property type="match status" value="1"/>
</dbReference>
<reference evidence="5 6" key="2">
    <citation type="journal article" date="2012" name="Stand. Genomic Sci.">
        <title>Complete genome sequence of the sulfate-reducing firmicute Desulfotomaculum ruminis type strain (DL(T)).</title>
        <authorList>
            <person name="Spring S."/>
            <person name="Visser M."/>
            <person name="Lu M."/>
            <person name="Copeland A."/>
            <person name="Lapidus A."/>
            <person name="Lucas S."/>
            <person name="Cheng J.F."/>
            <person name="Han C."/>
            <person name="Tapia R."/>
            <person name="Goodwin L.A."/>
            <person name="Pitluck S."/>
            <person name="Ivanova N."/>
            <person name="Land M."/>
            <person name="Hauser L."/>
            <person name="Larimer F."/>
            <person name="Rohde M."/>
            <person name="Goker M."/>
            <person name="Detter J.C."/>
            <person name="Kyrpides N.C."/>
            <person name="Woyke T."/>
            <person name="Schaap P.J."/>
            <person name="Plugge C.M."/>
            <person name="Muyzer G."/>
            <person name="Kuever J."/>
            <person name="Pereira I.A."/>
            <person name="Parshina S.N."/>
            <person name="Bernier-Latmani R."/>
            <person name="Stams A.J."/>
            <person name="Klenk H.P."/>
        </authorList>
    </citation>
    <scope>NUCLEOTIDE SEQUENCE [LARGE SCALE GENOMIC DNA]</scope>
    <source>
        <strain evidence="6">ATCC 23193 / DSM 2154 / NCIB 8452 / DL</strain>
    </source>
</reference>
<sequence length="352" mass="42349">MTKINRMKQINSIVLSLIPIQDRQTFFTKLFDELEEILPFQEAFAANINEYGHLIFYSRNMNSQNYHDYNKTYWLMNPVLRALKKKERTVIRLSDCQWEGRYKTDFFKKFMEPQNYKYILSSILYRQEKNFGYLTFIRDDKNQNFSQLDVKQLQYLAPFLTSCLLNIELKEQHQYCENFIHNMPGMSDRSSLVFNSNMEIVYIKGFELEEENKELVERLAEVSANIKKYFLAHKKPPEQQETTVFIEPDLYKITTYLRFYMDQPLFIHLLQKITSDLFIEQESLMRFLTDRERQVTNLILYGYTNQEIADQLFISIETVKTHINNIFKKLSVKNRNQLIRSFNRPGGYHVFN</sequence>
<dbReference type="GO" id="GO:0003677">
    <property type="term" value="F:DNA binding"/>
    <property type="evidence" value="ECO:0007669"/>
    <property type="project" value="UniProtKB-KW"/>
</dbReference>
<evidence type="ECO:0000256" key="1">
    <source>
        <dbReference type="ARBA" id="ARBA00023015"/>
    </source>
</evidence>
<dbReference type="Pfam" id="PF00196">
    <property type="entry name" value="GerE"/>
    <property type="match status" value="1"/>
</dbReference>
<evidence type="ECO:0000256" key="3">
    <source>
        <dbReference type="ARBA" id="ARBA00023163"/>
    </source>
</evidence>
<dbReference type="eggNOG" id="COG2909">
    <property type="taxonomic scope" value="Bacteria"/>
</dbReference>
<dbReference type="STRING" id="696281.Desru_3829"/>
<evidence type="ECO:0000259" key="4">
    <source>
        <dbReference type="PROSITE" id="PS50043"/>
    </source>
</evidence>
<dbReference type="SUPFAM" id="SSF46894">
    <property type="entry name" value="C-terminal effector domain of the bipartite response regulators"/>
    <property type="match status" value="1"/>
</dbReference>
<keyword evidence="2" id="KW-0238">DNA-binding</keyword>
<evidence type="ECO:0000313" key="6">
    <source>
        <dbReference type="Proteomes" id="UP000009234"/>
    </source>
</evidence>
<dbReference type="PANTHER" id="PTHR44688:SF16">
    <property type="entry name" value="DNA-BINDING TRANSCRIPTIONAL ACTIVATOR DEVR_DOSR"/>
    <property type="match status" value="1"/>
</dbReference>
<keyword evidence="1" id="KW-0805">Transcription regulation</keyword>
<dbReference type="KEGG" id="dru:Desru_3829"/>
<accession>F6DQN2</accession>
<dbReference type="SMART" id="SM00421">
    <property type="entry name" value="HTH_LUXR"/>
    <property type="match status" value="1"/>
</dbReference>
<dbReference type="InterPro" id="IPR016032">
    <property type="entry name" value="Sig_transdc_resp-reg_C-effctor"/>
</dbReference>
<dbReference type="PANTHER" id="PTHR44688">
    <property type="entry name" value="DNA-BINDING TRANSCRIPTIONAL ACTIVATOR DEVR_DOSR"/>
    <property type="match status" value="1"/>
</dbReference>
<dbReference type="HOGENOM" id="CLU_773038_0_0_9"/>
<dbReference type="InterPro" id="IPR036388">
    <property type="entry name" value="WH-like_DNA-bd_sf"/>
</dbReference>
<proteinExistence type="predicted"/>
<dbReference type="SUPFAM" id="SSF55781">
    <property type="entry name" value="GAF domain-like"/>
    <property type="match status" value="1"/>
</dbReference>
<dbReference type="GO" id="GO:0006355">
    <property type="term" value="P:regulation of DNA-templated transcription"/>
    <property type="evidence" value="ECO:0007669"/>
    <property type="project" value="InterPro"/>
</dbReference>
<dbReference type="RefSeq" id="WP_013843774.1">
    <property type="nucleotide sequence ID" value="NC_015589.1"/>
</dbReference>
<protein>
    <submittedName>
        <fullName evidence="5">Regulatory protein LuxR</fullName>
    </submittedName>
</protein>
<evidence type="ECO:0000313" key="5">
    <source>
        <dbReference type="EMBL" id="AEG62029.1"/>
    </source>
</evidence>
<dbReference type="EMBL" id="CP002780">
    <property type="protein sequence ID" value="AEG62029.1"/>
    <property type="molecule type" value="Genomic_DNA"/>
</dbReference>
<keyword evidence="3" id="KW-0804">Transcription</keyword>
<dbReference type="AlphaFoldDB" id="F6DQN2"/>
<gene>
    <name evidence="5" type="ordered locus">Desru_3829</name>
</gene>
<reference evidence="6" key="1">
    <citation type="submission" date="2011-05" db="EMBL/GenBank/DDBJ databases">
        <title>Complete sequence of Desulfotomaculum ruminis DSM 2154.</title>
        <authorList>
            <person name="Lucas S."/>
            <person name="Copeland A."/>
            <person name="Lapidus A."/>
            <person name="Cheng J.-F."/>
            <person name="Goodwin L."/>
            <person name="Pitluck S."/>
            <person name="Lu M."/>
            <person name="Detter J.C."/>
            <person name="Han C."/>
            <person name="Tapia R."/>
            <person name="Land M."/>
            <person name="Hauser L."/>
            <person name="Kyrpides N."/>
            <person name="Ivanova N."/>
            <person name="Mikhailova N."/>
            <person name="Pagani I."/>
            <person name="Stams A.J.M."/>
            <person name="Plugge C.M."/>
            <person name="Muyzer G."/>
            <person name="Kuever J."/>
            <person name="Parshina S.N."/>
            <person name="Ivanova A.E."/>
            <person name="Nazina T.N."/>
            <person name="Brambilla E."/>
            <person name="Spring S."/>
            <person name="Klenk H.-P."/>
            <person name="Woyke T."/>
        </authorList>
    </citation>
    <scope>NUCLEOTIDE SEQUENCE [LARGE SCALE GENOMIC DNA]</scope>
    <source>
        <strain evidence="6">ATCC 23193 / DSM 2154 / NCIB 8452 / DL</strain>
    </source>
</reference>
<dbReference type="Proteomes" id="UP000009234">
    <property type="component" value="Chromosome"/>
</dbReference>
<dbReference type="PROSITE" id="PS00622">
    <property type="entry name" value="HTH_LUXR_1"/>
    <property type="match status" value="1"/>
</dbReference>
<organism evidence="5 6">
    <name type="scientific">Desulforamulus ruminis (strain ATCC 23193 / DSM 2154 / NCIMB 8452 / DL)</name>
    <name type="common">Desulfotomaculum ruminis</name>
    <dbReference type="NCBI Taxonomy" id="696281"/>
    <lineage>
        <taxon>Bacteria</taxon>
        <taxon>Bacillati</taxon>
        <taxon>Bacillota</taxon>
        <taxon>Clostridia</taxon>
        <taxon>Eubacteriales</taxon>
        <taxon>Peptococcaceae</taxon>
        <taxon>Desulforamulus</taxon>
    </lineage>
</organism>
<keyword evidence="6" id="KW-1185">Reference proteome</keyword>
<dbReference type="InterPro" id="IPR000792">
    <property type="entry name" value="Tscrpt_reg_LuxR_C"/>
</dbReference>
<feature type="domain" description="HTH luxR-type" evidence="4">
    <location>
        <begin position="281"/>
        <end position="346"/>
    </location>
</feature>
<dbReference type="CDD" id="cd06170">
    <property type="entry name" value="LuxR_C_like"/>
    <property type="match status" value="1"/>
</dbReference>
<evidence type="ECO:0000256" key="2">
    <source>
        <dbReference type="ARBA" id="ARBA00023125"/>
    </source>
</evidence>
<dbReference type="Gene3D" id="1.10.10.10">
    <property type="entry name" value="Winged helix-like DNA-binding domain superfamily/Winged helix DNA-binding domain"/>
    <property type="match status" value="1"/>
</dbReference>